<dbReference type="STRING" id="643867.Ftrac_3530"/>
<evidence type="ECO:0000313" key="3">
    <source>
        <dbReference type="Proteomes" id="UP000008720"/>
    </source>
</evidence>
<accession>E4TNB2</accession>
<dbReference type="EMBL" id="CP002349">
    <property type="protein sequence ID" value="ADR23500.1"/>
    <property type="molecule type" value="Genomic_DNA"/>
</dbReference>
<dbReference type="OrthoDB" id="838038at2"/>
<evidence type="ECO:0000313" key="2">
    <source>
        <dbReference type="EMBL" id="ADR23500.1"/>
    </source>
</evidence>
<reference evidence="2 3" key="1">
    <citation type="journal article" date="2011" name="Stand. Genomic Sci.">
        <title>Complete genome sequence of Marivirga tractuosa type strain (H-43).</title>
        <authorList>
            <person name="Pagani I."/>
            <person name="Chertkov O."/>
            <person name="Lapidus A."/>
            <person name="Lucas S."/>
            <person name="Del Rio T.G."/>
            <person name="Tice H."/>
            <person name="Copeland A."/>
            <person name="Cheng J.F."/>
            <person name="Nolan M."/>
            <person name="Saunders E."/>
            <person name="Pitluck S."/>
            <person name="Held B."/>
            <person name="Goodwin L."/>
            <person name="Liolios K."/>
            <person name="Ovchinikova G."/>
            <person name="Ivanova N."/>
            <person name="Mavromatis K."/>
            <person name="Pati A."/>
            <person name="Chen A."/>
            <person name="Palaniappan K."/>
            <person name="Land M."/>
            <person name="Hauser L."/>
            <person name="Jeffries C.D."/>
            <person name="Detter J.C."/>
            <person name="Han C."/>
            <person name="Tapia R."/>
            <person name="Ngatchou-Djao O.D."/>
            <person name="Rohde M."/>
            <person name="Goker M."/>
            <person name="Spring S."/>
            <person name="Sikorski J."/>
            <person name="Woyke T."/>
            <person name="Bristow J."/>
            <person name="Eisen J.A."/>
            <person name="Markowitz V."/>
            <person name="Hugenholtz P."/>
            <person name="Klenk H.P."/>
            <person name="Kyrpides N.C."/>
        </authorList>
    </citation>
    <scope>NUCLEOTIDE SEQUENCE [LARGE SCALE GENOMIC DNA]</scope>
    <source>
        <strain evidence="3">ATCC 23168 / DSM 4126 / NBRC 15989 / NCIMB 1408 / VKM B-1430 / H-43</strain>
    </source>
</reference>
<dbReference type="AlphaFoldDB" id="E4TNB2"/>
<keyword evidence="1" id="KW-0732">Signal</keyword>
<dbReference type="PROSITE" id="PS51257">
    <property type="entry name" value="PROKAR_LIPOPROTEIN"/>
    <property type="match status" value="1"/>
</dbReference>
<keyword evidence="3" id="KW-1185">Reference proteome</keyword>
<name>E4TNB2_MARTH</name>
<sequence>MKRNIKLLSFLALSFVVILSSCKKDEPTAEEKKIEELKGTWNIVGANVLDEALSGVSITFTVENTTYAVTGLQAFADANLNHNETLSGDGTFSLNDNLDVVSLSPGGDLTIASLNKDNGNLTLSYEAPFPKGTDDPTNITLTLEFVE</sequence>
<proteinExistence type="predicted"/>
<dbReference type="Proteomes" id="UP000008720">
    <property type="component" value="Chromosome"/>
</dbReference>
<evidence type="ECO:0000256" key="1">
    <source>
        <dbReference type="SAM" id="SignalP"/>
    </source>
</evidence>
<dbReference type="KEGG" id="mtt:Ftrac_3530"/>
<protein>
    <recommendedName>
        <fullName evidence="4">Lipocalin-like domain-containing protein</fullName>
    </recommendedName>
</protein>
<gene>
    <name evidence="2" type="ordered locus">Ftrac_3530</name>
</gene>
<feature type="signal peptide" evidence="1">
    <location>
        <begin position="1"/>
        <end position="23"/>
    </location>
</feature>
<dbReference type="HOGENOM" id="CLU_1765833_0_0_10"/>
<dbReference type="RefSeq" id="WP_013455642.1">
    <property type="nucleotide sequence ID" value="NC_014759.1"/>
</dbReference>
<organism evidence="2 3">
    <name type="scientific">Marivirga tractuosa (strain ATCC 23168 / DSM 4126 / NBRC 15989 / NCIMB 1408 / VKM B-1430 / H-43)</name>
    <name type="common">Microscilla tractuosa</name>
    <name type="synonym">Flexibacter tractuosus</name>
    <dbReference type="NCBI Taxonomy" id="643867"/>
    <lineage>
        <taxon>Bacteria</taxon>
        <taxon>Pseudomonadati</taxon>
        <taxon>Bacteroidota</taxon>
        <taxon>Cytophagia</taxon>
        <taxon>Cytophagales</taxon>
        <taxon>Marivirgaceae</taxon>
        <taxon>Marivirga</taxon>
    </lineage>
</organism>
<evidence type="ECO:0008006" key="4">
    <source>
        <dbReference type="Google" id="ProtNLM"/>
    </source>
</evidence>
<feature type="chain" id="PRO_5003189682" description="Lipocalin-like domain-containing protein" evidence="1">
    <location>
        <begin position="24"/>
        <end position="147"/>
    </location>
</feature>